<name>A0ACB0Y4L3_MELEN</name>
<accession>A0ACB0Y4L3</accession>
<dbReference type="Proteomes" id="UP001497535">
    <property type="component" value="Unassembled WGS sequence"/>
</dbReference>
<evidence type="ECO:0000313" key="1">
    <source>
        <dbReference type="EMBL" id="CAK5031826.1"/>
    </source>
</evidence>
<sequence length="270" mass="31296">MANKFILVPEDIYRGLLTQPSSDTGNINLDYTRKNLDIIKRQHENNELKNINYNQELRRYLHMLKEQNQTPAGVAVRKIDNPALDQIKQLLPLITPTQNENTADLNVTKPSINDEEKVVTEDSMYTADEGSDVETPKTSKTPKSKLTQRTSIIYHFMKKNFEKYKVNKEDKILNEKGTKEILGSNVKKSLDCIIRSDFTGKHKWNGVSPPGTTILEKRLRNDPYIWQLIEKAKTPITPRRITQPKRISQGFKSKQSSLFEGEWRQPEEWI</sequence>
<reference evidence="1" key="1">
    <citation type="submission" date="2023-11" db="EMBL/GenBank/DDBJ databases">
        <authorList>
            <person name="Poullet M."/>
        </authorList>
    </citation>
    <scope>NUCLEOTIDE SEQUENCE</scope>
    <source>
        <strain evidence="1">E1834</strain>
    </source>
</reference>
<gene>
    <name evidence="1" type="ORF">MENTE1834_LOCUS7641</name>
</gene>
<dbReference type="EMBL" id="CAVMJV010000005">
    <property type="protein sequence ID" value="CAK5031826.1"/>
    <property type="molecule type" value="Genomic_DNA"/>
</dbReference>
<proteinExistence type="predicted"/>
<organism evidence="1 2">
    <name type="scientific">Meloidogyne enterolobii</name>
    <name type="common">Root-knot nematode worm</name>
    <name type="synonym">Meloidogyne mayaguensis</name>
    <dbReference type="NCBI Taxonomy" id="390850"/>
    <lineage>
        <taxon>Eukaryota</taxon>
        <taxon>Metazoa</taxon>
        <taxon>Ecdysozoa</taxon>
        <taxon>Nematoda</taxon>
        <taxon>Chromadorea</taxon>
        <taxon>Rhabditida</taxon>
        <taxon>Tylenchina</taxon>
        <taxon>Tylenchomorpha</taxon>
        <taxon>Tylenchoidea</taxon>
        <taxon>Meloidogynidae</taxon>
        <taxon>Meloidogyninae</taxon>
        <taxon>Meloidogyne</taxon>
    </lineage>
</organism>
<comment type="caution">
    <text evidence="1">The sequence shown here is derived from an EMBL/GenBank/DDBJ whole genome shotgun (WGS) entry which is preliminary data.</text>
</comment>
<keyword evidence="2" id="KW-1185">Reference proteome</keyword>
<protein>
    <submittedName>
        <fullName evidence="1">Uncharacterized protein</fullName>
    </submittedName>
</protein>
<evidence type="ECO:0000313" key="2">
    <source>
        <dbReference type="Proteomes" id="UP001497535"/>
    </source>
</evidence>